<dbReference type="Proteomes" id="UP000533476">
    <property type="component" value="Unassembled WGS sequence"/>
</dbReference>
<sequence>MTDVILMALRLTCPACGAEYDDTTAEIEARVGYGWIFRCPHCHEGQVALAVLKRRSQLPDPMPMEAHETLFGPRTWDGTWRWPWKRRTRR</sequence>
<keyword evidence="2" id="KW-1185">Reference proteome</keyword>
<proteinExistence type="predicted"/>
<dbReference type="AlphaFoldDB" id="A0A7Y0L8G9"/>
<reference evidence="1 2" key="1">
    <citation type="submission" date="2020-04" db="EMBL/GenBank/DDBJ databases">
        <authorList>
            <person name="Zhang R."/>
            <person name="Schippers A."/>
        </authorList>
    </citation>
    <scope>NUCLEOTIDE SEQUENCE [LARGE SCALE GENOMIC DNA]</scope>
    <source>
        <strain evidence="1 2">DSM 109850</strain>
    </source>
</reference>
<gene>
    <name evidence="1" type="ORF">HIJ39_15860</name>
</gene>
<organism evidence="1 2">
    <name type="scientific">Sulfobacillus harzensis</name>
    <dbReference type="NCBI Taxonomy" id="2729629"/>
    <lineage>
        <taxon>Bacteria</taxon>
        <taxon>Bacillati</taxon>
        <taxon>Bacillota</taxon>
        <taxon>Clostridia</taxon>
        <taxon>Eubacteriales</taxon>
        <taxon>Clostridiales Family XVII. Incertae Sedis</taxon>
        <taxon>Sulfobacillus</taxon>
    </lineage>
</organism>
<name>A0A7Y0L8G9_9FIRM</name>
<protein>
    <submittedName>
        <fullName evidence="1">Uncharacterized protein</fullName>
    </submittedName>
</protein>
<accession>A0A7Y0L8G9</accession>
<comment type="caution">
    <text evidence="1">The sequence shown here is derived from an EMBL/GenBank/DDBJ whole genome shotgun (WGS) entry which is preliminary data.</text>
</comment>
<evidence type="ECO:0000313" key="2">
    <source>
        <dbReference type="Proteomes" id="UP000533476"/>
    </source>
</evidence>
<evidence type="ECO:0000313" key="1">
    <source>
        <dbReference type="EMBL" id="NMP23814.1"/>
    </source>
</evidence>
<dbReference type="RefSeq" id="WP_169101410.1">
    <property type="nucleotide sequence ID" value="NZ_JABBVZ010000067.1"/>
</dbReference>
<dbReference type="EMBL" id="JABBVZ010000067">
    <property type="protein sequence ID" value="NMP23814.1"/>
    <property type="molecule type" value="Genomic_DNA"/>
</dbReference>